<keyword evidence="10" id="KW-1185">Reference proteome</keyword>
<dbReference type="InParanoid" id="L9KP81"/>
<dbReference type="InterPro" id="IPR041938">
    <property type="entry name" value="Hist-Lys_N-MTase_N"/>
</dbReference>
<accession>L9KP81</accession>
<gene>
    <name evidence="9" type="ORF">TREES_T100020633</name>
</gene>
<evidence type="ECO:0000256" key="5">
    <source>
        <dbReference type="ARBA" id="ARBA00022679"/>
    </source>
</evidence>
<protein>
    <submittedName>
        <fullName evidence="9">Histone-lysine N-methyltransferase SUV420H2</fullName>
    </submittedName>
</protein>
<keyword evidence="4 9" id="KW-0489">Methyltransferase</keyword>
<dbReference type="SUPFAM" id="SSF82199">
    <property type="entry name" value="SET domain"/>
    <property type="match status" value="1"/>
</dbReference>
<dbReference type="PANTHER" id="PTHR12977:SF11">
    <property type="entry name" value="HISTONE-LYSINE N-METHYLTRANSFERASE KMT5C"/>
    <property type="match status" value="1"/>
</dbReference>
<evidence type="ECO:0000256" key="2">
    <source>
        <dbReference type="ARBA" id="ARBA00004286"/>
    </source>
</evidence>
<evidence type="ECO:0000313" key="9">
    <source>
        <dbReference type="EMBL" id="ELW64750.1"/>
    </source>
</evidence>
<evidence type="ECO:0000313" key="10">
    <source>
        <dbReference type="Proteomes" id="UP000011518"/>
    </source>
</evidence>
<reference evidence="10" key="2">
    <citation type="journal article" date="2013" name="Nat. Commun.">
        <title>Genome of the Chinese tree shrew.</title>
        <authorList>
            <person name="Fan Y."/>
            <person name="Huang Z.Y."/>
            <person name="Cao C.C."/>
            <person name="Chen C.S."/>
            <person name="Chen Y.X."/>
            <person name="Fan D.D."/>
            <person name="He J."/>
            <person name="Hou H.L."/>
            <person name="Hu L."/>
            <person name="Hu X.T."/>
            <person name="Jiang X.T."/>
            <person name="Lai R."/>
            <person name="Lang Y.S."/>
            <person name="Liang B."/>
            <person name="Liao S.G."/>
            <person name="Mu D."/>
            <person name="Ma Y.Y."/>
            <person name="Niu Y.Y."/>
            <person name="Sun X.Q."/>
            <person name="Xia J.Q."/>
            <person name="Xiao J."/>
            <person name="Xiong Z.Q."/>
            <person name="Xu L."/>
            <person name="Yang L."/>
            <person name="Zhang Y."/>
            <person name="Zhao W."/>
            <person name="Zhao X.D."/>
            <person name="Zheng Y.T."/>
            <person name="Zhou J.M."/>
            <person name="Zhu Y.B."/>
            <person name="Zhang G.J."/>
            <person name="Wang J."/>
            <person name="Yao Y.G."/>
        </authorList>
    </citation>
    <scope>NUCLEOTIDE SEQUENCE [LARGE SCALE GENOMIC DNA]</scope>
</reference>
<evidence type="ECO:0000256" key="7">
    <source>
        <dbReference type="ARBA" id="ARBA00022853"/>
    </source>
</evidence>
<comment type="subcellular location">
    <subcellularLocation>
        <location evidence="2">Chromosome</location>
    </subcellularLocation>
    <subcellularLocation>
        <location evidence="1">Nucleus</location>
    </subcellularLocation>
</comment>
<dbReference type="STRING" id="246437.L9KP81"/>
<dbReference type="PANTHER" id="PTHR12977">
    <property type="entry name" value="SUPPRESSOR OF VARIEGATION 4-20-RELATED"/>
    <property type="match status" value="1"/>
</dbReference>
<dbReference type="Gene3D" id="1.10.10.1700">
    <property type="entry name" value="Histone-lysine N-methyltransferase"/>
    <property type="match status" value="1"/>
</dbReference>
<evidence type="ECO:0000256" key="6">
    <source>
        <dbReference type="ARBA" id="ARBA00022691"/>
    </source>
</evidence>
<dbReference type="AlphaFoldDB" id="L9KP81"/>
<evidence type="ECO:0000256" key="8">
    <source>
        <dbReference type="ARBA" id="ARBA00023242"/>
    </source>
</evidence>
<dbReference type="InterPro" id="IPR039977">
    <property type="entry name" value="Suv4-20/Set9"/>
</dbReference>
<dbReference type="GO" id="GO:0032259">
    <property type="term" value="P:methylation"/>
    <property type="evidence" value="ECO:0007669"/>
    <property type="project" value="UniProtKB-KW"/>
</dbReference>
<dbReference type="InterPro" id="IPR046341">
    <property type="entry name" value="SET_dom_sf"/>
</dbReference>
<dbReference type="GO" id="GO:0005694">
    <property type="term" value="C:chromosome"/>
    <property type="evidence" value="ECO:0007669"/>
    <property type="project" value="UniProtKB-SubCell"/>
</dbReference>
<sequence length="235" mass="26590">MGPGRVTARELCENDDLATSLVLDPYLGFRTHKMGVSPVPPLRRQHHLRSALEAFLRQRDLEAAYRALTLGGWMAHYFQSRGPRQESALKTHIYRYLRAFLPESGFAILPCSRYSMETNGAKIVSTRAWKKNEKLELLVGCVAELREADEGLLRADGNAACVKVLRDIEPGDEVTCFYGEGFFGEKNEHCECHTCERWGRGEAQASRHRAQRLQLGKQVYTVKSLSRATRYTVGD</sequence>
<keyword evidence="8" id="KW-0539">Nucleus</keyword>
<evidence type="ECO:0000256" key="4">
    <source>
        <dbReference type="ARBA" id="ARBA00022603"/>
    </source>
</evidence>
<dbReference type="EMBL" id="KB320717">
    <property type="protein sequence ID" value="ELW64750.1"/>
    <property type="molecule type" value="Genomic_DNA"/>
</dbReference>
<dbReference type="Gene3D" id="2.170.270.10">
    <property type="entry name" value="SET domain"/>
    <property type="match status" value="2"/>
</dbReference>
<reference evidence="10" key="1">
    <citation type="submission" date="2012-07" db="EMBL/GenBank/DDBJ databases">
        <title>Genome of the Chinese tree shrew, a rising model animal genetically related to primates.</title>
        <authorList>
            <person name="Zhang G."/>
            <person name="Fan Y."/>
            <person name="Yao Y."/>
            <person name="Huang Z."/>
        </authorList>
    </citation>
    <scope>NUCLEOTIDE SEQUENCE [LARGE SCALE GENOMIC DNA]</scope>
</reference>
<evidence type="ECO:0000256" key="1">
    <source>
        <dbReference type="ARBA" id="ARBA00004123"/>
    </source>
</evidence>
<evidence type="ECO:0000256" key="3">
    <source>
        <dbReference type="ARBA" id="ARBA00022454"/>
    </source>
</evidence>
<keyword evidence="7" id="KW-0156">Chromatin regulator</keyword>
<keyword evidence="6" id="KW-0949">S-adenosyl-L-methionine</keyword>
<dbReference type="Proteomes" id="UP000011518">
    <property type="component" value="Unassembled WGS sequence"/>
</dbReference>
<dbReference type="GO" id="GO:0042799">
    <property type="term" value="F:histone H4K20 methyltransferase activity"/>
    <property type="evidence" value="ECO:0007669"/>
    <property type="project" value="TreeGrafter"/>
</dbReference>
<organism evidence="9 10">
    <name type="scientific">Tupaia chinensis</name>
    <name type="common">Chinese tree shrew</name>
    <name type="synonym">Tupaia belangeri chinensis</name>
    <dbReference type="NCBI Taxonomy" id="246437"/>
    <lineage>
        <taxon>Eukaryota</taxon>
        <taxon>Metazoa</taxon>
        <taxon>Chordata</taxon>
        <taxon>Craniata</taxon>
        <taxon>Vertebrata</taxon>
        <taxon>Euteleostomi</taxon>
        <taxon>Mammalia</taxon>
        <taxon>Eutheria</taxon>
        <taxon>Euarchontoglires</taxon>
        <taxon>Scandentia</taxon>
        <taxon>Tupaiidae</taxon>
        <taxon>Tupaia</taxon>
    </lineage>
</organism>
<keyword evidence="3" id="KW-0158">Chromosome</keyword>
<name>L9KP81_TUPCH</name>
<dbReference type="FunFam" id="1.10.10.1700:FF:000001">
    <property type="entry name" value="Histone-lysine N-methyltransferase"/>
    <property type="match status" value="1"/>
</dbReference>
<dbReference type="FunCoup" id="L9KP81">
    <property type="interactions" value="1112"/>
</dbReference>
<dbReference type="GO" id="GO:0005634">
    <property type="term" value="C:nucleus"/>
    <property type="evidence" value="ECO:0007669"/>
    <property type="project" value="UniProtKB-SubCell"/>
</dbReference>
<keyword evidence="5 9" id="KW-0808">Transferase</keyword>
<proteinExistence type="predicted"/>